<dbReference type="EMBL" id="BTCM01000008">
    <property type="protein sequence ID" value="GMK59776.1"/>
    <property type="molecule type" value="Genomic_DNA"/>
</dbReference>
<evidence type="ECO:0000313" key="8">
    <source>
        <dbReference type="Proteomes" id="UP001222932"/>
    </source>
</evidence>
<dbReference type="SUPFAM" id="SSF103506">
    <property type="entry name" value="Mitochondrial carrier"/>
    <property type="match status" value="1"/>
</dbReference>
<dbReference type="Proteomes" id="UP001222932">
    <property type="component" value="Unassembled WGS sequence"/>
</dbReference>
<comment type="subcellular location">
    <subcellularLocation>
        <location evidence="1">Membrane</location>
        <topology evidence="1">Multi-pass membrane protein</topology>
    </subcellularLocation>
</comment>
<reference evidence="7" key="2">
    <citation type="submission" date="2023-06" db="EMBL/GenBank/DDBJ databases">
        <authorList>
            <person name="Kobayashi Y."/>
            <person name="Kayamori A."/>
            <person name="Aoki K."/>
            <person name="Shiwa Y."/>
            <person name="Fujita N."/>
            <person name="Sugita T."/>
            <person name="Iwasaki W."/>
            <person name="Tanaka N."/>
            <person name="Takashima M."/>
        </authorList>
    </citation>
    <scope>NUCLEOTIDE SEQUENCE</scope>
    <source>
        <strain evidence="7">HIS016</strain>
    </source>
</reference>
<feature type="transmembrane region" description="Helical" evidence="6">
    <location>
        <begin position="110"/>
        <end position="130"/>
    </location>
</feature>
<evidence type="ECO:0000256" key="4">
    <source>
        <dbReference type="ARBA" id="ARBA00023136"/>
    </source>
</evidence>
<accession>A0AAD3U063</accession>
<sequence>MSFDPGYLAVFVATRLGTTFVGMPITGALTRTQANYVPKEKDDVAAEEKGQVQDGKSAEIGVLAMLGRTWKLEGARGIFKGLLPAALASIAGSLGSAALTHFGIATKGSVGASVGAAIALGILFIPFSVLTSRSIVSPLRLPFAKKSIRGVTSARERKEPLRLWDVPGMIANVTIQTLAPIAVTALTFPLLYAAAAAASPEMQDNDGPVTRYALAYIICNTLPTLWVVPLNVLQEKLSVAPDADATELMATDAEFERSATEDVVTPRRKPRYTGLIDAYNTVKKEEGVCALYRGWVWTALRLLVPAVSEVAAAINVSHAQTVVDLGTRTFN</sequence>
<gene>
    <name evidence="7" type="ORF">CspeluHIS016_0803820</name>
</gene>
<evidence type="ECO:0000256" key="1">
    <source>
        <dbReference type="ARBA" id="ARBA00004141"/>
    </source>
</evidence>
<dbReference type="InterPro" id="IPR018108">
    <property type="entry name" value="MCP_transmembrane"/>
</dbReference>
<keyword evidence="2 5" id="KW-0812">Transmembrane</keyword>
<evidence type="ECO:0000313" key="7">
    <source>
        <dbReference type="EMBL" id="GMK59776.1"/>
    </source>
</evidence>
<evidence type="ECO:0000256" key="6">
    <source>
        <dbReference type="SAM" id="Phobius"/>
    </source>
</evidence>
<protein>
    <recommendedName>
        <fullName evidence="9">Mitochondrial carrier</fullName>
    </recommendedName>
</protein>
<dbReference type="PROSITE" id="PS50920">
    <property type="entry name" value="SOLCAR"/>
    <property type="match status" value="1"/>
</dbReference>
<feature type="transmembrane region" description="Helical" evidence="6">
    <location>
        <begin position="81"/>
        <end position="104"/>
    </location>
</feature>
<feature type="transmembrane region" description="Helical" evidence="6">
    <location>
        <begin position="6"/>
        <end position="29"/>
    </location>
</feature>
<reference evidence="7" key="1">
    <citation type="journal article" date="2023" name="BMC Genomics">
        <title>Chromosome-level genome assemblies of Cutaneotrichosporon spp. (Trichosporonales, Basidiomycota) reveal imbalanced evolution between nucleotide sequences and chromosome synteny.</title>
        <authorList>
            <person name="Kobayashi Y."/>
            <person name="Kayamori A."/>
            <person name="Aoki K."/>
            <person name="Shiwa Y."/>
            <person name="Matsutani M."/>
            <person name="Fujita N."/>
            <person name="Sugita T."/>
            <person name="Iwasaki W."/>
            <person name="Tanaka N."/>
            <person name="Takashima M."/>
        </authorList>
    </citation>
    <scope>NUCLEOTIDE SEQUENCE</scope>
    <source>
        <strain evidence="7">HIS016</strain>
    </source>
</reference>
<keyword evidence="4 5" id="KW-0472">Membrane</keyword>
<dbReference type="InterPro" id="IPR023395">
    <property type="entry name" value="MCP_dom_sf"/>
</dbReference>
<feature type="transmembrane region" description="Helical" evidence="6">
    <location>
        <begin position="209"/>
        <end position="228"/>
    </location>
</feature>
<feature type="repeat" description="Solcar" evidence="5">
    <location>
        <begin position="207"/>
        <end position="319"/>
    </location>
</feature>
<evidence type="ECO:0000256" key="5">
    <source>
        <dbReference type="PROSITE-ProRule" id="PRU00282"/>
    </source>
</evidence>
<keyword evidence="3 6" id="KW-1133">Transmembrane helix</keyword>
<proteinExistence type="predicted"/>
<name>A0AAD3U063_9TREE</name>
<dbReference type="AlphaFoldDB" id="A0AAD3U063"/>
<evidence type="ECO:0000256" key="2">
    <source>
        <dbReference type="ARBA" id="ARBA00022692"/>
    </source>
</evidence>
<evidence type="ECO:0000256" key="3">
    <source>
        <dbReference type="ARBA" id="ARBA00022989"/>
    </source>
</evidence>
<dbReference type="GO" id="GO:0016020">
    <property type="term" value="C:membrane"/>
    <property type="evidence" value="ECO:0007669"/>
    <property type="project" value="UniProtKB-SubCell"/>
</dbReference>
<keyword evidence="8" id="KW-1185">Reference proteome</keyword>
<dbReference type="Gene3D" id="1.50.40.10">
    <property type="entry name" value="Mitochondrial carrier domain"/>
    <property type="match status" value="2"/>
</dbReference>
<evidence type="ECO:0008006" key="9">
    <source>
        <dbReference type="Google" id="ProtNLM"/>
    </source>
</evidence>
<comment type="caution">
    <text evidence="7">The sequence shown here is derived from an EMBL/GenBank/DDBJ whole genome shotgun (WGS) entry which is preliminary data.</text>
</comment>
<organism evidence="7 8">
    <name type="scientific">Cutaneotrichosporon spelunceum</name>
    <dbReference type="NCBI Taxonomy" id="1672016"/>
    <lineage>
        <taxon>Eukaryota</taxon>
        <taxon>Fungi</taxon>
        <taxon>Dikarya</taxon>
        <taxon>Basidiomycota</taxon>
        <taxon>Agaricomycotina</taxon>
        <taxon>Tremellomycetes</taxon>
        <taxon>Trichosporonales</taxon>
        <taxon>Trichosporonaceae</taxon>
        <taxon>Cutaneotrichosporon</taxon>
    </lineage>
</organism>
<feature type="transmembrane region" description="Helical" evidence="6">
    <location>
        <begin position="178"/>
        <end position="197"/>
    </location>
</feature>